<feature type="transmembrane region" description="Helical" evidence="8">
    <location>
        <begin position="53"/>
        <end position="71"/>
    </location>
</feature>
<comment type="subcellular location">
    <subcellularLocation>
        <location evidence="8">Cell membrane</location>
        <topology evidence="8">Single-pass type II membrane protein</topology>
    </subcellularLocation>
    <subcellularLocation>
        <location evidence="1">Membrane</location>
    </subcellularLocation>
    <text evidence="8">Localizes to the division septum.</text>
</comment>
<comment type="similarity">
    <text evidence="8">Belongs to the FtsQ/DivIB family. DivIB subfamily.</text>
</comment>
<evidence type="ECO:0000256" key="2">
    <source>
        <dbReference type="ARBA" id="ARBA00022475"/>
    </source>
</evidence>
<dbReference type="OrthoDB" id="1819027at2"/>
<dbReference type="InterPro" id="IPR050487">
    <property type="entry name" value="FtsQ_DivIB"/>
</dbReference>
<dbReference type="PANTHER" id="PTHR37820">
    <property type="entry name" value="CELL DIVISION PROTEIN DIVIB"/>
    <property type="match status" value="1"/>
</dbReference>
<dbReference type="InterPro" id="IPR013685">
    <property type="entry name" value="POTRA_FtsQ_type"/>
</dbReference>
<dbReference type="PANTHER" id="PTHR37820:SF1">
    <property type="entry name" value="CELL DIVISION PROTEIN FTSQ"/>
    <property type="match status" value="1"/>
</dbReference>
<dbReference type="AlphaFoldDB" id="A0A1I5VVG3"/>
<dbReference type="STRING" id="82801.SAMN04488506_0612"/>
<keyword evidence="4 8" id="KW-0812">Transmembrane</keyword>
<keyword evidence="5 8" id="KW-1133">Transmembrane helix</keyword>
<dbReference type="Gene3D" id="3.10.20.310">
    <property type="entry name" value="membrane protein fhac"/>
    <property type="match status" value="1"/>
</dbReference>
<dbReference type="RefSeq" id="WP_092479683.1">
    <property type="nucleotide sequence ID" value="NZ_FOXW01000002.1"/>
</dbReference>
<dbReference type="InterPro" id="IPR026580">
    <property type="entry name" value="DivIB"/>
</dbReference>
<dbReference type="InterPro" id="IPR005548">
    <property type="entry name" value="Cell_div_FtsQ/DivIB_C"/>
</dbReference>
<feature type="compositionally biased region" description="Acidic residues" evidence="9">
    <location>
        <begin position="286"/>
        <end position="300"/>
    </location>
</feature>
<evidence type="ECO:0000256" key="4">
    <source>
        <dbReference type="ARBA" id="ARBA00022692"/>
    </source>
</evidence>
<keyword evidence="3 8" id="KW-0132">Cell division</keyword>
<dbReference type="Gene3D" id="3.40.50.10960">
    <property type="match status" value="1"/>
</dbReference>
<keyword evidence="7 8" id="KW-0131">Cell cycle</keyword>
<feature type="domain" description="POTRA" evidence="10">
    <location>
        <begin position="75"/>
        <end position="145"/>
    </location>
</feature>
<dbReference type="GO" id="GO:0032153">
    <property type="term" value="C:cell division site"/>
    <property type="evidence" value="ECO:0007669"/>
    <property type="project" value="UniProtKB-UniRule"/>
</dbReference>
<evidence type="ECO:0000256" key="9">
    <source>
        <dbReference type="SAM" id="MobiDB-lite"/>
    </source>
</evidence>
<evidence type="ECO:0000256" key="5">
    <source>
        <dbReference type="ARBA" id="ARBA00022989"/>
    </source>
</evidence>
<evidence type="ECO:0000256" key="1">
    <source>
        <dbReference type="ARBA" id="ARBA00004370"/>
    </source>
</evidence>
<dbReference type="Pfam" id="PF08478">
    <property type="entry name" value="POTRA_1"/>
    <property type="match status" value="1"/>
</dbReference>
<dbReference type="GO" id="GO:0005886">
    <property type="term" value="C:plasma membrane"/>
    <property type="evidence" value="ECO:0007669"/>
    <property type="project" value="UniProtKB-SubCell"/>
</dbReference>
<reference evidence="11 12" key="1">
    <citation type="submission" date="2016-10" db="EMBL/GenBank/DDBJ databases">
        <authorList>
            <person name="de Groot N.N."/>
        </authorList>
    </citation>
    <scope>NUCLEOTIDE SEQUENCE [LARGE SCALE GENOMIC DNA]</scope>
    <source>
        <strain evidence="11 12">DSM 20581</strain>
    </source>
</reference>
<evidence type="ECO:0000256" key="8">
    <source>
        <dbReference type="HAMAP-Rule" id="MF_00912"/>
    </source>
</evidence>
<evidence type="ECO:0000313" key="12">
    <source>
        <dbReference type="Proteomes" id="UP000199136"/>
    </source>
</evidence>
<keyword evidence="2 8" id="KW-1003">Cell membrane</keyword>
<feature type="region of interest" description="Disordered" evidence="9">
    <location>
        <begin position="1"/>
        <end position="38"/>
    </location>
</feature>
<evidence type="ECO:0000313" key="11">
    <source>
        <dbReference type="EMBL" id="SFQ11441.1"/>
    </source>
</evidence>
<accession>A0A1I5VVG3</accession>
<keyword evidence="12" id="KW-1185">Reference proteome</keyword>
<gene>
    <name evidence="8" type="primary">divIB</name>
    <name evidence="11" type="ORF">SAMN04488506_0612</name>
</gene>
<evidence type="ECO:0000256" key="3">
    <source>
        <dbReference type="ARBA" id="ARBA00022618"/>
    </source>
</evidence>
<feature type="region of interest" description="Disordered" evidence="9">
    <location>
        <begin position="272"/>
        <end position="300"/>
    </location>
</feature>
<proteinExistence type="inferred from homology"/>
<dbReference type="Proteomes" id="UP000199136">
    <property type="component" value="Unassembled WGS sequence"/>
</dbReference>
<evidence type="ECO:0000259" key="10">
    <source>
        <dbReference type="PROSITE" id="PS51779"/>
    </source>
</evidence>
<sequence length="300" mass="33963">MNSFKKNKPKMNSNFPGDSSLNNARKSSNSARSLEENLPKLKKQRRSKMYRRLIPLLLLFSCAILIVVYFISPLSKVGTISVDGSKNVTDQQVIDSSQLSSGMPLWTTLWNDEETEKAVLDIPQVKSADVKRQGWNNIVVTVEEYKMIAYSHIKDDYFPILENGKIVNESKKVSMGNNPIFKDFSEGKALDILIEQYKLLNTSVQNGISEIEHTPTETDEYLIKIYMNDGNQVVATLPSFAEKMNYYPDMVQKVGDQNGLFNLEVGGYFTPFESDTSDSKEKSAEENPEVSQEIEEVVEE</sequence>
<dbReference type="Pfam" id="PF03799">
    <property type="entry name" value="FtsQ_DivIB_C"/>
    <property type="match status" value="1"/>
</dbReference>
<evidence type="ECO:0000256" key="7">
    <source>
        <dbReference type="ARBA" id="ARBA00023306"/>
    </source>
</evidence>
<evidence type="ECO:0000256" key="6">
    <source>
        <dbReference type="ARBA" id="ARBA00023136"/>
    </source>
</evidence>
<comment type="function">
    <text evidence="8">Cell division protein that may be involved in stabilizing or promoting the assembly of the division complex.</text>
</comment>
<dbReference type="HAMAP" id="MF_00912">
    <property type="entry name" value="DivIB"/>
    <property type="match status" value="1"/>
</dbReference>
<protein>
    <recommendedName>
        <fullName evidence="8">Cell division protein DivIB</fullName>
    </recommendedName>
</protein>
<dbReference type="GO" id="GO:0043093">
    <property type="term" value="P:FtsZ-dependent cytokinesis"/>
    <property type="evidence" value="ECO:0007669"/>
    <property type="project" value="UniProtKB-UniRule"/>
</dbReference>
<dbReference type="PROSITE" id="PS51779">
    <property type="entry name" value="POTRA"/>
    <property type="match status" value="1"/>
</dbReference>
<name>A0A1I5VVG3_9LACT</name>
<dbReference type="EMBL" id="FOXW01000002">
    <property type="protein sequence ID" value="SFQ11441.1"/>
    <property type="molecule type" value="Genomic_DNA"/>
</dbReference>
<keyword evidence="6 8" id="KW-0472">Membrane</keyword>
<dbReference type="InterPro" id="IPR034746">
    <property type="entry name" value="POTRA"/>
</dbReference>
<organism evidence="11 12">
    <name type="scientific">Desemzia incerta</name>
    <dbReference type="NCBI Taxonomy" id="82801"/>
    <lineage>
        <taxon>Bacteria</taxon>
        <taxon>Bacillati</taxon>
        <taxon>Bacillota</taxon>
        <taxon>Bacilli</taxon>
        <taxon>Lactobacillales</taxon>
        <taxon>Carnobacteriaceae</taxon>
        <taxon>Desemzia</taxon>
    </lineage>
</organism>
<feature type="compositionally biased region" description="Low complexity" evidence="9">
    <location>
        <begin position="19"/>
        <end position="32"/>
    </location>
</feature>